<organism evidence="3 4">
    <name type="scientific">Pelagibius litoralis</name>
    <dbReference type="NCBI Taxonomy" id="374515"/>
    <lineage>
        <taxon>Bacteria</taxon>
        <taxon>Pseudomonadati</taxon>
        <taxon>Pseudomonadota</taxon>
        <taxon>Alphaproteobacteria</taxon>
        <taxon>Rhodospirillales</taxon>
        <taxon>Rhodovibrionaceae</taxon>
        <taxon>Pelagibius</taxon>
    </lineage>
</organism>
<feature type="transmembrane region" description="Helical" evidence="1">
    <location>
        <begin position="85"/>
        <end position="105"/>
    </location>
</feature>
<feature type="transmembrane region" description="Helical" evidence="1">
    <location>
        <begin position="52"/>
        <end position="73"/>
    </location>
</feature>
<dbReference type="EMBL" id="JAAQPH010000001">
    <property type="protein sequence ID" value="NIA67100.1"/>
    <property type="molecule type" value="Genomic_DNA"/>
</dbReference>
<feature type="transmembrane region" description="Helical" evidence="1">
    <location>
        <begin position="182"/>
        <end position="210"/>
    </location>
</feature>
<protein>
    <submittedName>
        <fullName evidence="3">Fatty acid desaturase</fullName>
    </submittedName>
</protein>
<keyword evidence="1" id="KW-0472">Membrane</keyword>
<dbReference type="GO" id="GO:0016020">
    <property type="term" value="C:membrane"/>
    <property type="evidence" value="ECO:0007669"/>
    <property type="project" value="GOC"/>
</dbReference>
<dbReference type="Pfam" id="PF00487">
    <property type="entry name" value="FA_desaturase"/>
    <property type="match status" value="1"/>
</dbReference>
<dbReference type="RefSeq" id="WP_167220386.1">
    <property type="nucleotide sequence ID" value="NZ_JAAQPH010000001.1"/>
</dbReference>
<feature type="domain" description="Fatty acid desaturase" evidence="2">
    <location>
        <begin position="53"/>
        <end position="275"/>
    </location>
</feature>
<keyword evidence="1" id="KW-0812">Transmembrane</keyword>
<dbReference type="GO" id="GO:0042284">
    <property type="term" value="F:sphingolipid delta-4 desaturase activity"/>
    <property type="evidence" value="ECO:0007669"/>
    <property type="project" value="TreeGrafter"/>
</dbReference>
<gene>
    <name evidence="3" type="ORF">HBA54_00675</name>
</gene>
<dbReference type="InterPro" id="IPR005804">
    <property type="entry name" value="FA_desaturase_dom"/>
</dbReference>
<dbReference type="PANTHER" id="PTHR12879">
    <property type="entry name" value="SPHINGOLIPID DELTA 4 DESATURASE/C-4 HYDROXYLASE PROTEIN DES2"/>
    <property type="match status" value="1"/>
</dbReference>
<dbReference type="Proteomes" id="UP000761264">
    <property type="component" value="Unassembled WGS sequence"/>
</dbReference>
<dbReference type="PANTHER" id="PTHR12879:SF8">
    <property type="entry name" value="SPHINGOLIPID DELTA(4)-DESATURASE DES1"/>
    <property type="match status" value="1"/>
</dbReference>
<keyword evidence="4" id="KW-1185">Reference proteome</keyword>
<dbReference type="AlphaFoldDB" id="A0A967EX09"/>
<comment type="caution">
    <text evidence="3">The sequence shown here is derived from an EMBL/GenBank/DDBJ whole genome shotgun (WGS) entry which is preliminary data.</text>
</comment>
<evidence type="ECO:0000256" key="1">
    <source>
        <dbReference type="SAM" id="Phobius"/>
    </source>
</evidence>
<accession>A0A967EX09</accession>
<keyword evidence="1" id="KW-1133">Transmembrane helix</keyword>
<dbReference type="GO" id="GO:0046513">
    <property type="term" value="P:ceramide biosynthetic process"/>
    <property type="evidence" value="ECO:0007669"/>
    <property type="project" value="TreeGrafter"/>
</dbReference>
<evidence type="ECO:0000313" key="3">
    <source>
        <dbReference type="EMBL" id="NIA67100.1"/>
    </source>
</evidence>
<name>A0A967EX09_9PROT</name>
<evidence type="ECO:0000313" key="4">
    <source>
        <dbReference type="Proteomes" id="UP000761264"/>
    </source>
</evidence>
<sequence length="304" mass="33849">MEEEVYRNATVDKQALKALSQRSDAKGLVQLGGHLGLLLVSGSTVLLSEQALVYAAALFAHGVALVFLFAPLHECIHRTAFRSRWLNNLVAQVCGLILALPAGYFRAFHFQHHRFTQDPGQDPELAVSPPESLAGYVLHVSGLPYWWERSRTILHHTLGRVGENFIVGRQRSEILREARSHLAIYLILLVGSLWAGSSILLDLWVLPVLLGQPLLRLFLMAEHSGCPQTADMLINSRTTETNGALQWLCWNMNRHGAHHAYPALPFRALPAADVLLAKHQTMTRSRGYGAVQRDILRRIQGSAK</sequence>
<evidence type="ECO:0000259" key="2">
    <source>
        <dbReference type="Pfam" id="PF00487"/>
    </source>
</evidence>
<proteinExistence type="predicted"/>
<reference evidence="3" key="1">
    <citation type="submission" date="2020-03" db="EMBL/GenBank/DDBJ databases">
        <title>Genome of Pelagibius litoralis DSM 21314T.</title>
        <authorList>
            <person name="Wang G."/>
        </authorList>
    </citation>
    <scope>NUCLEOTIDE SEQUENCE</scope>
    <source>
        <strain evidence="3">DSM 21314</strain>
    </source>
</reference>